<gene>
    <name evidence="2" type="ordered locus">SH2669</name>
</gene>
<dbReference type="HOGENOM" id="CLU_3173443_0_0_9"/>
<keyword evidence="1" id="KW-1133">Transmembrane helix</keyword>
<reference evidence="2 3" key="1">
    <citation type="journal article" date="2005" name="J. Bacteriol.">
        <title>Whole-genome sequencing of Staphylococcus haemolyticus uncovers the extreme plasticity of its genome and the evolution of human-colonizing staphylococcal species.</title>
        <authorList>
            <person name="Takeuchi F."/>
            <person name="Watanabe S."/>
            <person name="Baba T."/>
            <person name="Yuzawa H."/>
            <person name="Ito T."/>
            <person name="Morimoto Y."/>
            <person name="Kuroda M."/>
            <person name="Cui L."/>
            <person name="Takahashi M."/>
            <person name="Ankai A."/>
            <person name="Baba S."/>
            <person name="Fukui S."/>
            <person name="Lee J.C."/>
            <person name="Hiramatsu K."/>
        </authorList>
    </citation>
    <scope>NUCLEOTIDE SEQUENCE [LARGE SCALE GENOMIC DNA]</scope>
    <source>
        <strain evidence="2 3">JCSC1435</strain>
    </source>
</reference>
<evidence type="ECO:0000256" key="1">
    <source>
        <dbReference type="SAM" id="Phobius"/>
    </source>
</evidence>
<evidence type="ECO:0000313" key="3">
    <source>
        <dbReference type="Proteomes" id="UP000000543"/>
    </source>
</evidence>
<organism evidence="2 3">
    <name type="scientific">Staphylococcus haemolyticus (strain JCSC1435)</name>
    <dbReference type="NCBI Taxonomy" id="279808"/>
    <lineage>
        <taxon>Bacteria</taxon>
        <taxon>Bacillati</taxon>
        <taxon>Bacillota</taxon>
        <taxon>Bacilli</taxon>
        <taxon>Bacillales</taxon>
        <taxon>Staphylococcaceae</taxon>
        <taxon>Staphylococcus</taxon>
    </lineage>
</organism>
<sequence>MCRISLHLYRNVSSYKKLPNFFVIRIFFIVKILLHTDISAFARLPDV</sequence>
<proteinExistence type="predicted"/>
<dbReference type="KEGG" id="sha:SH2669"/>
<dbReference type="EMBL" id="AP006716">
    <property type="protein sequence ID" value="BAE05978.1"/>
    <property type="molecule type" value="Genomic_DNA"/>
</dbReference>
<protein>
    <submittedName>
        <fullName evidence="2">Uncharacterized protein</fullName>
    </submittedName>
</protein>
<dbReference type="AlphaFoldDB" id="Q4L2Z9"/>
<keyword evidence="1" id="KW-0472">Membrane</keyword>
<dbReference type="Proteomes" id="UP000000543">
    <property type="component" value="Chromosome"/>
</dbReference>
<evidence type="ECO:0000313" key="2">
    <source>
        <dbReference type="EMBL" id="BAE05978.1"/>
    </source>
</evidence>
<accession>Q4L2Z9</accession>
<name>Q4L2Z9_STAHJ</name>
<feature type="transmembrane region" description="Helical" evidence="1">
    <location>
        <begin position="21"/>
        <end position="42"/>
    </location>
</feature>
<keyword evidence="1" id="KW-0812">Transmembrane</keyword>